<dbReference type="RefSeq" id="XP_040171838.1">
    <property type="nucleotide sequence ID" value="XM_040315904.1"/>
</dbReference>
<dbReference type="RefSeq" id="XP_040171832.1">
    <property type="nucleotide sequence ID" value="XM_040315898.1"/>
</dbReference>
<dbReference type="RefSeq" id="XP_040171836.1">
    <property type="nucleotide sequence ID" value="XM_040315902.1"/>
</dbReference>
<protein>
    <recommendedName>
        <fullName evidence="3">Protein rolling stone</fullName>
    </recommendedName>
</protein>
<proteinExistence type="predicted"/>
<dbReference type="VEuPathDB" id="VectorBase:AARA011801"/>
<dbReference type="RefSeq" id="XP_040171834.1">
    <property type="nucleotide sequence ID" value="XM_040315900.1"/>
</dbReference>
<dbReference type="PANTHER" id="PTHR12242">
    <property type="entry name" value="OS02G0130600 PROTEIN-RELATED"/>
    <property type="match status" value="1"/>
</dbReference>
<dbReference type="RefSeq" id="XP_040171839.1">
    <property type="nucleotide sequence ID" value="XM_040315905.1"/>
</dbReference>
<dbReference type="GO" id="GO:0016020">
    <property type="term" value="C:membrane"/>
    <property type="evidence" value="ECO:0007669"/>
    <property type="project" value="TreeGrafter"/>
</dbReference>
<name>A0A182IDX6_ANOAR</name>
<dbReference type="AlphaFoldDB" id="A0A182IDX6"/>
<dbReference type="PANTHER" id="PTHR12242:SF49">
    <property type="entry name" value="HEADBUTT, ISOFORM E"/>
    <property type="match status" value="1"/>
</dbReference>
<accession>A0A182IDX6</accession>
<evidence type="ECO:0000313" key="1">
    <source>
        <dbReference type="EnsemblMetazoa" id="AARA011801-PA"/>
    </source>
</evidence>
<dbReference type="EMBL" id="APCN01004536">
    <property type="status" value="NOT_ANNOTATED_CDS"/>
    <property type="molecule type" value="Genomic_DNA"/>
</dbReference>
<dbReference type="RefSeq" id="XP_040171828.1">
    <property type="nucleotide sequence ID" value="XM_040315894.1"/>
</dbReference>
<dbReference type="RefSeq" id="XP_040171841.1">
    <property type="nucleotide sequence ID" value="XM_040315907.1"/>
</dbReference>
<dbReference type="RefSeq" id="XP_040171831.1">
    <property type="nucleotide sequence ID" value="XM_040315897.1"/>
</dbReference>
<dbReference type="RefSeq" id="XP_040171830.1">
    <property type="nucleotide sequence ID" value="XM_040315896.1"/>
</dbReference>
<dbReference type="EMBL" id="APCN01004535">
    <property type="status" value="NOT_ANNOTATED_CDS"/>
    <property type="molecule type" value="Genomic_DNA"/>
</dbReference>
<dbReference type="KEGG" id="aara:120905131"/>
<dbReference type="VEuPathDB" id="VectorBase:AARA21_007133"/>
<keyword evidence="2" id="KW-1185">Reference proteome</keyword>
<dbReference type="InterPro" id="IPR049352">
    <property type="entry name" value="Rost"/>
</dbReference>
<dbReference type="RefSeq" id="XP_040171837.1">
    <property type="nucleotide sequence ID" value="XM_040315903.1"/>
</dbReference>
<evidence type="ECO:0000313" key="2">
    <source>
        <dbReference type="Proteomes" id="UP000075840"/>
    </source>
</evidence>
<dbReference type="EnsemblMetazoa" id="AARA011801-RA">
    <property type="protein sequence ID" value="AARA011801-PA"/>
    <property type="gene ID" value="AARA011801"/>
</dbReference>
<dbReference type="Pfam" id="PF21534">
    <property type="entry name" value="Rost"/>
    <property type="match status" value="1"/>
</dbReference>
<dbReference type="GeneID" id="120905131"/>
<sequence length="322" mass="37173">MVTKIWSSCMPKPSSSPNRVERHHFYLCQWQSSTQVGICYLLYRLIVAIVFLAMLVCSVLDIGRSEPMFEHHYAKWWIYLTHWALMACTVQAWLAAIIVTKGLMIDRNEFEWNIHVARESRLHSVYWIAYTIATVYSFIVTLVYWMFVYDSSKNRVDAVNLMVHVLNSIIMLIDLTIVGHPIKLNHAYWTTGIGVAYTLFSIVYYLAGGTDRHNDTNIYKMLDWTKPGKSIVICALGIFAVFLMHFLCYCLYCLRVWLYARVCVQGNNSKSSSNEKITSITRTLSSMEEAQRENFLNPTAVVDLKESRHDGRGPPRQVASLR</sequence>
<organism evidence="1 2">
    <name type="scientific">Anopheles arabiensis</name>
    <name type="common">Mosquito</name>
    <dbReference type="NCBI Taxonomy" id="7173"/>
    <lineage>
        <taxon>Eukaryota</taxon>
        <taxon>Metazoa</taxon>
        <taxon>Ecdysozoa</taxon>
        <taxon>Arthropoda</taxon>
        <taxon>Hexapoda</taxon>
        <taxon>Insecta</taxon>
        <taxon>Pterygota</taxon>
        <taxon>Neoptera</taxon>
        <taxon>Endopterygota</taxon>
        <taxon>Diptera</taxon>
        <taxon>Nematocera</taxon>
        <taxon>Culicoidea</taxon>
        <taxon>Culicidae</taxon>
        <taxon>Anophelinae</taxon>
        <taxon>Anopheles</taxon>
    </lineage>
</organism>
<dbReference type="Proteomes" id="UP000075840">
    <property type="component" value="Unassembled WGS sequence"/>
</dbReference>
<evidence type="ECO:0008006" key="3">
    <source>
        <dbReference type="Google" id="ProtNLM"/>
    </source>
</evidence>
<dbReference type="RefSeq" id="XP_040171835.1">
    <property type="nucleotide sequence ID" value="XM_040315901.1"/>
</dbReference>
<reference evidence="1" key="1">
    <citation type="submission" date="2022-08" db="UniProtKB">
        <authorList>
            <consortium name="EnsemblMetazoa"/>
        </authorList>
    </citation>
    <scope>IDENTIFICATION</scope>
    <source>
        <strain evidence="1">Dongola</strain>
    </source>
</reference>
<dbReference type="RefSeq" id="XP_040171833.1">
    <property type="nucleotide sequence ID" value="XM_040315899.1"/>
</dbReference>